<dbReference type="STRING" id="1340429.A0A2G4SHM1"/>
<dbReference type="RefSeq" id="XP_023461985.1">
    <property type="nucleotide sequence ID" value="XM_023609647.1"/>
</dbReference>
<dbReference type="InterPro" id="IPR006594">
    <property type="entry name" value="LisH"/>
</dbReference>
<dbReference type="PROSITE" id="PS50897">
    <property type="entry name" value="CTLH"/>
    <property type="match status" value="1"/>
</dbReference>
<evidence type="ECO:0000313" key="4">
    <source>
        <dbReference type="Proteomes" id="UP000242254"/>
    </source>
</evidence>
<dbReference type="GeneID" id="35440637"/>
<evidence type="ECO:0000313" key="3">
    <source>
        <dbReference type="EMBL" id="PHZ08277.1"/>
    </source>
</evidence>
<reference evidence="3 4" key="1">
    <citation type="journal article" date="2016" name="Proc. Natl. Acad. Sci. U.S.A.">
        <title>Lipid metabolic changes in an early divergent fungus govern the establishment of a mutualistic symbiosis with endobacteria.</title>
        <authorList>
            <person name="Lastovetsky O.A."/>
            <person name="Gaspar M.L."/>
            <person name="Mondo S.J."/>
            <person name="LaButti K.M."/>
            <person name="Sandor L."/>
            <person name="Grigoriev I.V."/>
            <person name="Henry S.A."/>
            <person name="Pawlowska T.E."/>
        </authorList>
    </citation>
    <scope>NUCLEOTIDE SEQUENCE [LARGE SCALE GENOMIC DNA]</scope>
    <source>
        <strain evidence="3 4">ATCC 52813</strain>
    </source>
</reference>
<dbReference type="SMART" id="SM00668">
    <property type="entry name" value="CTLH"/>
    <property type="match status" value="1"/>
</dbReference>
<dbReference type="Pfam" id="PF10607">
    <property type="entry name" value="CTLH"/>
    <property type="match status" value="1"/>
</dbReference>
<proteinExistence type="predicted"/>
<feature type="region of interest" description="Disordered" evidence="1">
    <location>
        <begin position="247"/>
        <end position="269"/>
    </location>
</feature>
<dbReference type="AlphaFoldDB" id="A0A2G4SHM1"/>
<sequence>MEKYTVESRAIIMEYLLHYCYKGSAKALLKEMHTLDSCALSIQDQYNNNSSIISNSSSSNSSNSNSSSSSSSSINMKTDTLNEETINWESVEARKDIYDSIKNGDIEQALTLLEKHFPGLIAEYNRFTHRPQIDTNDASKSHFIIYKLYCQQFIEILKSSGALEAIEFARHHLKPCHEIYKEYANNILYLIAYADLEHERVKDVLSQKHRDDIADEVNELLLEIHGLSQQTSLEKIWRQNTVVQTELEKRQHGQSKKKNSKGSSEKISV</sequence>
<dbReference type="Proteomes" id="UP000242254">
    <property type="component" value="Unassembled WGS sequence"/>
</dbReference>
<dbReference type="PANTHER" id="PTHR12864">
    <property type="entry name" value="RAN BINDING PROTEIN 9-RELATED"/>
    <property type="match status" value="1"/>
</dbReference>
<keyword evidence="4" id="KW-1185">Reference proteome</keyword>
<dbReference type="SMART" id="SM00757">
    <property type="entry name" value="CRA"/>
    <property type="match status" value="1"/>
</dbReference>
<name>A0A2G4SHM1_RHIZD</name>
<protein>
    <recommendedName>
        <fullName evidence="2">CTLH domain-containing protein</fullName>
    </recommendedName>
</protein>
<evidence type="ECO:0000256" key="1">
    <source>
        <dbReference type="SAM" id="MobiDB-lite"/>
    </source>
</evidence>
<organism evidence="3 4">
    <name type="scientific">Rhizopus microsporus ATCC 52813</name>
    <dbReference type="NCBI Taxonomy" id="1340429"/>
    <lineage>
        <taxon>Eukaryota</taxon>
        <taxon>Fungi</taxon>
        <taxon>Fungi incertae sedis</taxon>
        <taxon>Mucoromycota</taxon>
        <taxon>Mucoromycotina</taxon>
        <taxon>Mucoromycetes</taxon>
        <taxon>Mucorales</taxon>
        <taxon>Mucorineae</taxon>
        <taxon>Rhizopodaceae</taxon>
        <taxon>Rhizopus</taxon>
    </lineage>
</organism>
<dbReference type="InterPro" id="IPR024964">
    <property type="entry name" value="CTLH/CRA"/>
</dbReference>
<dbReference type="PROSITE" id="PS50896">
    <property type="entry name" value="LISH"/>
    <property type="match status" value="1"/>
</dbReference>
<dbReference type="EMBL" id="KZ303866">
    <property type="protein sequence ID" value="PHZ08277.1"/>
    <property type="molecule type" value="Genomic_DNA"/>
</dbReference>
<dbReference type="InterPro" id="IPR050618">
    <property type="entry name" value="Ubq-SigPath_Reg"/>
</dbReference>
<feature type="compositionally biased region" description="Low complexity" evidence="1">
    <location>
        <begin position="53"/>
        <end position="75"/>
    </location>
</feature>
<evidence type="ECO:0000259" key="2">
    <source>
        <dbReference type="PROSITE" id="PS50897"/>
    </source>
</evidence>
<gene>
    <name evidence="3" type="ORF">RHIMIDRAFT_241791</name>
</gene>
<accession>A0A2G4SHM1</accession>
<dbReference type="InterPro" id="IPR006595">
    <property type="entry name" value="CTLH_C"/>
</dbReference>
<feature type="region of interest" description="Disordered" evidence="1">
    <location>
        <begin position="53"/>
        <end position="76"/>
    </location>
</feature>
<dbReference type="InterPro" id="IPR013144">
    <property type="entry name" value="CRA_dom"/>
</dbReference>
<feature type="domain" description="CTLH" evidence="2">
    <location>
        <begin position="90"/>
        <end position="164"/>
    </location>
</feature>